<feature type="transmembrane region" description="Helical" evidence="2">
    <location>
        <begin position="29"/>
        <end position="52"/>
    </location>
</feature>
<proteinExistence type="predicted"/>
<name>A0A239MAN2_EKHLU</name>
<feature type="transmembrane region" description="Helical" evidence="2">
    <location>
        <begin position="58"/>
        <end position="75"/>
    </location>
</feature>
<dbReference type="EMBL" id="FZPD01000008">
    <property type="protein sequence ID" value="SNT39795.1"/>
    <property type="molecule type" value="Genomic_DNA"/>
</dbReference>
<dbReference type="InterPro" id="IPR025519">
    <property type="entry name" value="DUF4407"/>
</dbReference>
<keyword evidence="1" id="KW-0175">Coiled coil</keyword>
<dbReference type="Pfam" id="PF14362">
    <property type="entry name" value="DUF4407"/>
    <property type="match status" value="1"/>
</dbReference>
<feature type="transmembrane region" description="Helical" evidence="2">
    <location>
        <begin position="267"/>
        <end position="289"/>
    </location>
</feature>
<dbReference type="OrthoDB" id="594406at2"/>
<evidence type="ECO:0008006" key="5">
    <source>
        <dbReference type="Google" id="ProtNLM"/>
    </source>
</evidence>
<dbReference type="AlphaFoldDB" id="A0A239MAN2"/>
<evidence type="ECO:0000256" key="1">
    <source>
        <dbReference type="SAM" id="Coils"/>
    </source>
</evidence>
<reference evidence="3 4" key="1">
    <citation type="submission" date="2017-06" db="EMBL/GenBank/DDBJ databases">
        <authorList>
            <person name="Kim H.J."/>
            <person name="Triplett B.A."/>
        </authorList>
    </citation>
    <scope>NUCLEOTIDE SEQUENCE [LARGE SCALE GENOMIC DNA]</scope>
    <source>
        <strain evidence="3 4">DSM 19307</strain>
    </source>
</reference>
<evidence type="ECO:0000256" key="2">
    <source>
        <dbReference type="SAM" id="Phobius"/>
    </source>
</evidence>
<sequence length="350" mass="39471">MNRLKEFFWLCAGVNKSILSNCPSESSKYVGIGATIFFTGVFAALAGGYALYTIFDSYWIAATFGIIWGLMIFNLDRFIVSSMRKNGDSKQEWISAIPRLILAIIISVVIAKPLELKIFEKEVEAEISHMIQEDLAAQEHTVKMRFNETRERLNAEILVLKNEIAEKANKRDELRKIAQEEADGTGGSKQRNAGPIYQIKKADADKVEAELKALTTTNSQLINEKELALAELDEQEKAALGEMKESQLTGLASRIEALDRLTDKSSAIWAAHWFILLLFLAVETAPVFVKLISQRGPYDFVLKKEEYGVEASYYEDLAKVNAIIKKRSTRLTEEEIDYVQNRLSLSLEKT</sequence>
<evidence type="ECO:0000313" key="3">
    <source>
        <dbReference type="EMBL" id="SNT39795.1"/>
    </source>
</evidence>
<accession>A0A239MAN2</accession>
<dbReference type="RefSeq" id="WP_089358430.1">
    <property type="nucleotide sequence ID" value="NZ_FZPD01000008.1"/>
</dbReference>
<protein>
    <recommendedName>
        <fullName evidence="5">DUF4407 domain-containing protein</fullName>
    </recommendedName>
</protein>
<gene>
    <name evidence="3" type="ORF">SAMN05421640_3768</name>
</gene>
<keyword evidence="2" id="KW-0472">Membrane</keyword>
<organism evidence="3 4">
    <name type="scientific">Ekhidna lutea</name>
    <dbReference type="NCBI Taxonomy" id="447679"/>
    <lineage>
        <taxon>Bacteria</taxon>
        <taxon>Pseudomonadati</taxon>
        <taxon>Bacteroidota</taxon>
        <taxon>Cytophagia</taxon>
        <taxon>Cytophagales</taxon>
        <taxon>Reichenbachiellaceae</taxon>
        <taxon>Ekhidna</taxon>
    </lineage>
</organism>
<keyword evidence="2" id="KW-1133">Transmembrane helix</keyword>
<keyword evidence="4" id="KW-1185">Reference proteome</keyword>
<keyword evidence="2" id="KW-0812">Transmembrane</keyword>
<feature type="transmembrane region" description="Helical" evidence="2">
    <location>
        <begin position="96"/>
        <end position="114"/>
    </location>
</feature>
<dbReference type="Proteomes" id="UP000198393">
    <property type="component" value="Unassembled WGS sequence"/>
</dbReference>
<evidence type="ECO:0000313" key="4">
    <source>
        <dbReference type="Proteomes" id="UP000198393"/>
    </source>
</evidence>
<feature type="coiled-coil region" evidence="1">
    <location>
        <begin position="143"/>
        <end position="242"/>
    </location>
</feature>